<evidence type="ECO:0000313" key="1">
    <source>
        <dbReference type="EMBL" id="AZQ93249.1"/>
    </source>
</evidence>
<keyword evidence="3" id="KW-1185">Reference proteome</keyword>
<dbReference type="EMBL" id="RYER01000016">
    <property type="protein sequence ID" value="RUO16633.1"/>
    <property type="molecule type" value="Genomic_DNA"/>
</dbReference>
<dbReference type="AlphaFoldDB" id="A0A3S9QES4"/>
<sequence>MVIKAFEFSWQTLAFKICPSGVIKSKGSSRLGKIFMNFHIYPH</sequence>
<name>A0A3S9QES4_MORCA</name>
<gene>
    <name evidence="1" type="ORF">EJK53_2204</name>
    <name evidence="2" type="ORF">EJK54_0422</name>
</gene>
<accession>A0A3S9QES4</accession>
<dbReference type="EMBL" id="CP034662">
    <property type="protein sequence ID" value="AZQ93249.1"/>
    <property type="molecule type" value="Genomic_DNA"/>
</dbReference>
<organism evidence="1 4">
    <name type="scientific">Moraxella catarrhalis</name>
    <name type="common">Branhamella catarrhalis</name>
    <dbReference type="NCBI Taxonomy" id="480"/>
    <lineage>
        <taxon>Bacteria</taxon>
        <taxon>Pseudomonadati</taxon>
        <taxon>Pseudomonadota</taxon>
        <taxon>Gammaproteobacteria</taxon>
        <taxon>Moraxellales</taxon>
        <taxon>Moraxellaceae</taxon>
        <taxon>Moraxella</taxon>
    </lineage>
</organism>
<evidence type="ECO:0000313" key="4">
    <source>
        <dbReference type="Proteomes" id="UP000280228"/>
    </source>
</evidence>
<dbReference type="Proteomes" id="UP000280228">
    <property type="component" value="Chromosome"/>
</dbReference>
<protein>
    <submittedName>
        <fullName evidence="1">Uncharacterized protein</fullName>
    </submittedName>
</protein>
<proteinExistence type="predicted"/>
<reference evidence="3 4" key="1">
    <citation type="submission" date="2018-12" db="EMBL/GenBank/DDBJ databases">
        <title>Persistence of Moraxella catarrhalis in Chronic Obstructive Pulmonary Disease and Regulation of the Hag/MID Adhesin.</title>
        <authorList>
            <person name="Murphy T."/>
            <person name="Zhao X."/>
            <person name="Vyas G."/>
            <person name="Aluvathingal J."/>
            <person name="Nadendla S."/>
            <person name="Tallon L."/>
            <person name="Tettelin H."/>
        </authorList>
    </citation>
    <scope>NUCLEOTIDE SEQUENCE [LARGE SCALE GENOMIC DNA]</scope>
    <source>
        <strain evidence="2 3">173P27B1</strain>
        <strain evidence="1 4">46P58B1</strain>
    </source>
</reference>
<evidence type="ECO:0000313" key="2">
    <source>
        <dbReference type="EMBL" id="RUO16633.1"/>
    </source>
</evidence>
<dbReference type="Proteomes" id="UP000268436">
    <property type="component" value="Unassembled WGS sequence"/>
</dbReference>
<evidence type="ECO:0000313" key="3">
    <source>
        <dbReference type="Proteomes" id="UP000268436"/>
    </source>
</evidence>